<accession>A0AAV8XJL3</accession>
<feature type="region of interest" description="Disordered" evidence="1">
    <location>
        <begin position="143"/>
        <end position="167"/>
    </location>
</feature>
<proteinExistence type="predicted"/>
<evidence type="ECO:0000313" key="3">
    <source>
        <dbReference type="EMBL" id="KAJ8938720.1"/>
    </source>
</evidence>
<feature type="signal peptide" evidence="2">
    <location>
        <begin position="1"/>
        <end position="27"/>
    </location>
</feature>
<protein>
    <submittedName>
        <fullName evidence="3">Uncharacterized protein</fullName>
    </submittedName>
</protein>
<evidence type="ECO:0000256" key="1">
    <source>
        <dbReference type="SAM" id="MobiDB-lite"/>
    </source>
</evidence>
<dbReference type="EMBL" id="JAPWTK010000538">
    <property type="protein sequence ID" value="KAJ8938720.1"/>
    <property type="molecule type" value="Genomic_DNA"/>
</dbReference>
<evidence type="ECO:0000313" key="4">
    <source>
        <dbReference type="Proteomes" id="UP001162162"/>
    </source>
</evidence>
<feature type="chain" id="PRO_5044012519" evidence="2">
    <location>
        <begin position="28"/>
        <end position="180"/>
    </location>
</feature>
<sequence length="180" mass="20200">MMGPVTPVQLSAAIMVSSLSILPLVSGIQYVMYIPTYVPNTASDQSQNYENVVYTPTATQDDTPSTRPSIYQAPQSPSQAHYTSSSSQKEQVRYVQPKAKYAKTEYVVRREPKSLLDSYVPSVVQLQYYNQAQQNSIQEPVKLTQSVRPKNTKSEYRPAEPSGAEASLTYRYQPVSLYRS</sequence>
<feature type="compositionally biased region" description="Polar residues" evidence="1">
    <location>
        <begin position="57"/>
        <end position="89"/>
    </location>
</feature>
<evidence type="ECO:0000256" key="2">
    <source>
        <dbReference type="SAM" id="SignalP"/>
    </source>
</evidence>
<keyword evidence="4" id="KW-1185">Reference proteome</keyword>
<dbReference type="Proteomes" id="UP001162162">
    <property type="component" value="Unassembled WGS sequence"/>
</dbReference>
<comment type="caution">
    <text evidence="3">The sequence shown here is derived from an EMBL/GenBank/DDBJ whole genome shotgun (WGS) entry which is preliminary data.</text>
</comment>
<reference evidence="3" key="1">
    <citation type="journal article" date="2023" name="Insect Mol. Biol.">
        <title>Genome sequencing provides insights into the evolution of gene families encoding plant cell wall-degrading enzymes in longhorned beetles.</title>
        <authorList>
            <person name="Shin N.R."/>
            <person name="Okamura Y."/>
            <person name="Kirsch R."/>
            <person name="Pauchet Y."/>
        </authorList>
    </citation>
    <scope>NUCLEOTIDE SEQUENCE</scope>
    <source>
        <strain evidence="3">AMC_N1</strain>
    </source>
</reference>
<dbReference type="AlphaFoldDB" id="A0AAV8XJL3"/>
<keyword evidence="2" id="KW-0732">Signal</keyword>
<feature type="region of interest" description="Disordered" evidence="1">
    <location>
        <begin position="57"/>
        <end position="91"/>
    </location>
</feature>
<organism evidence="3 4">
    <name type="scientific">Aromia moschata</name>
    <dbReference type="NCBI Taxonomy" id="1265417"/>
    <lineage>
        <taxon>Eukaryota</taxon>
        <taxon>Metazoa</taxon>
        <taxon>Ecdysozoa</taxon>
        <taxon>Arthropoda</taxon>
        <taxon>Hexapoda</taxon>
        <taxon>Insecta</taxon>
        <taxon>Pterygota</taxon>
        <taxon>Neoptera</taxon>
        <taxon>Endopterygota</taxon>
        <taxon>Coleoptera</taxon>
        <taxon>Polyphaga</taxon>
        <taxon>Cucujiformia</taxon>
        <taxon>Chrysomeloidea</taxon>
        <taxon>Cerambycidae</taxon>
        <taxon>Cerambycinae</taxon>
        <taxon>Callichromatini</taxon>
        <taxon>Aromia</taxon>
    </lineage>
</organism>
<name>A0AAV8XJL3_9CUCU</name>
<gene>
    <name evidence="3" type="ORF">NQ318_005574</name>
</gene>